<protein>
    <recommendedName>
        <fullName evidence="5">Restriction system protein</fullName>
    </recommendedName>
</protein>
<gene>
    <name evidence="3" type="ORF">AUCHE_16_01940</name>
</gene>
<sequence>MARRRGFLAEINRQAKEAERREHRQRLAAARAQAAAERAAEKAQRDYARALAAAERASQAEQKAAQREAERLHAEARTAEAAALNSVLESTYAEIDSLLASTLENDDFIDLDALKVDSVEHPPFTPGALAVPPRPVGLEYPPEPRYVEPPAPAGLAAMLGGKKKHETAVAQMRAHHETVHRQWWDYCRQIDTKRTAFQHLEADRIAKLERARENYEVKCRVREAEAKNRNEEIEQLKNNLAFDLPEAIEEYVALVLSNSVYPEAFPVRHHGTFDLPSRELTLTVTVPLPSAVPCVKSYRYVKSKDLIQESVLSAKAQKDRYASAVWQVAVRTLHEVFEADREGKIDSIAMTVAAERLSPATGNAEIVPLVIAAAGREEFNGFDLANVVPSATLEHLGAALSKSPFDLAPADASVGVRARGRK</sequence>
<evidence type="ECO:0000313" key="3">
    <source>
        <dbReference type="EMBL" id="GAB78771.1"/>
    </source>
</evidence>
<dbReference type="EMBL" id="BAGZ01000016">
    <property type="protein sequence ID" value="GAB78771.1"/>
    <property type="molecule type" value="Genomic_DNA"/>
</dbReference>
<proteinExistence type="predicted"/>
<evidence type="ECO:0008006" key="5">
    <source>
        <dbReference type="Google" id="ProtNLM"/>
    </source>
</evidence>
<evidence type="ECO:0000313" key="4">
    <source>
        <dbReference type="Proteomes" id="UP000008495"/>
    </source>
</evidence>
<dbReference type="eggNOG" id="COG1715">
    <property type="taxonomic scope" value="Bacteria"/>
</dbReference>
<accession>K6UN87</accession>
<dbReference type="STRING" id="100225.SAMN05421595_2424"/>
<evidence type="ECO:0000256" key="1">
    <source>
        <dbReference type="SAM" id="Coils"/>
    </source>
</evidence>
<dbReference type="RefSeq" id="WP_006503528.1">
    <property type="nucleotide sequence ID" value="NZ_BAGZ01000016.1"/>
</dbReference>
<feature type="region of interest" description="Disordered" evidence="2">
    <location>
        <begin position="14"/>
        <end position="33"/>
    </location>
</feature>
<name>K6UN87_9MICO</name>
<keyword evidence="4" id="KW-1185">Reference proteome</keyword>
<dbReference type="Proteomes" id="UP000008495">
    <property type="component" value="Unassembled WGS sequence"/>
</dbReference>
<keyword evidence="1" id="KW-0175">Coiled coil</keyword>
<organism evidence="3 4">
    <name type="scientific">Austwickia chelonae NBRC 105200</name>
    <dbReference type="NCBI Taxonomy" id="1184607"/>
    <lineage>
        <taxon>Bacteria</taxon>
        <taxon>Bacillati</taxon>
        <taxon>Actinomycetota</taxon>
        <taxon>Actinomycetes</taxon>
        <taxon>Micrococcales</taxon>
        <taxon>Dermatophilaceae</taxon>
        <taxon>Austwickia</taxon>
    </lineage>
</organism>
<comment type="caution">
    <text evidence="3">The sequence shown here is derived from an EMBL/GenBank/DDBJ whole genome shotgun (WGS) entry which is preliminary data.</text>
</comment>
<feature type="coiled-coil region" evidence="1">
    <location>
        <begin position="205"/>
        <end position="239"/>
    </location>
</feature>
<dbReference type="AlphaFoldDB" id="K6UN87"/>
<evidence type="ECO:0000256" key="2">
    <source>
        <dbReference type="SAM" id="MobiDB-lite"/>
    </source>
</evidence>
<reference evidence="3 4" key="1">
    <citation type="submission" date="2012-08" db="EMBL/GenBank/DDBJ databases">
        <title>Whole genome shotgun sequence of Austwickia chelonae NBRC 105200.</title>
        <authorList>
            <person name="Yoshida I."/>
            <person name="Hosoyama A."/>
            <person name="Tsuchikane K."/>
            <person name="Katsumata H."/>
            <person name="Ando Y."/>
            <person name="Ohji S."/>
            <person name="Hamada M."/>
            <person name="Tamura T."/>
            <person name="Yamazoe A."/>
            <person name="Yamazaki S."/>
            <person name="Fujita N."/>
        </authorList>
    </citation>
    <scope>NUCLEOTIDE SEQUENCE [LARGE SCALE GENOMIC DNA]</scope>
    <source>
        <strain evidence="3 4">NBRC 105200</strain>
    </source>
</reference>